<evidence type="ECO:0000256" key="3">
    <source>
        <dbReference type="SAM" id="SignalP"/>
    </source>
</evidence>
<name>A0ABM8MDL9_9GAMM</name>
<evidence type="ECO:0000313" key="5">
    <source>
        <dbReference type="Proteomes" id="UP000626656"/>
    </source>
</evidence>
<reference evidence="4 5" key="1">
    <citation type="submission" date="2020-05" db="EMBL/GenBank/DDBJ databases">
        <authorList>
            <person name="Petersen J."/>
            <person name="Sayavedra L."/>
        </authorList>
    </citation>
    <scope>NUCLEOTIDE SEQUENCE [LARGE SCALE GENOMIC DNA]</scope>
    <source>
        <strain evidence="4">B azoricus SOX ET2 1586I</strain>
    </source>
</reference>
<feature type="region of interest" description="Disordered" evidence="1">
    <location>
        <begin position="169"/>
        <end position="204"/>
    </location>
</feature>
<feature type="transmembrane region" description="Helical" evidence="2">
    <location>
        <begin position="109"/>
        <end position="127"/>
    </location>
</feature>
<dbReference type="Proteomes" id="UP000626656">
    <property type="component" value="Unassembled WGS sequence"/>
</dbReference>
<comment type="caution">
    <text evidence="4">The sequence shown here is derived from an EMBL/GenBank/DDBJ whole genome shotgun (WGS) entry which is preliminary data.</text>
</comment>
<keyword evidence="3" id="KW-0732">Signal</keyword>
<evidence type="ECO:0000313" key="4">
    <source>
        <dbReference type="EMBL" id="CAB5508202.1"/>
    </source>
</evidence>
<dbReference type="RefSeq" id="WP_202784721.1">
    <property type="nucleotide sequence ID" value="NZ_CAHJWF010000558.1"/>
</dbReference>
<feature type="chain" id="PRO_5046059157" evidence="3">
    <location>
        <begin position="26"/>
        <end position="204"/>
    </location>
</feature>
<proteinExistence type="predicted"/>
<protein>
    <submittedName>
        <fullName evidence="4">Uncharacterized protein</fullName>
    </submittedName>
</protein>
<evidence type="ECO:0000256" key="2">
    <source>
        <dbReference type="SAM" id="Phobius"/>
    </source>
</evidence>
<feature type="non-terminal residue" evidence="4">
    <location>
        <position position="204"/>
    </location>
</feature>
<accession>A0ABM8MDL9</accession>
<organism evidence="4 5">
    <name type="scientific">Bathymodiolus thermophilus thioautotrophic gill symbiont</name>
    <dbReference type="NCBI Taxonomy" id="2360"/>
    <lineage>
        <taxon>Bacteria</taxon>
        <taxon>Pseudomonadati</taxon>
        <taxon>Pseudomonadota</taxon>
        <taxon>Gammaproteobacteria</taxon>
        <taxon>sulfur-oxidizing symbionts</taxon>
    </lineage>
</organism>
<dbReference type="EMBL" id="CAHJWF010000558">
    <property type="protein sequence ID" value="CAB5508202.1"/>
    <property type="molecule type" value="Genomic_DNA"/>
</dbReference>
<sequence>MMRIYKIIKLHALSLLFVGSFNVLGTECKIKNEDLIYEITSSVYSYSNDTKTGTCKCKAGYKFRVDMISTSIQALIASRKDNLFTASFVKEGKKLQCATPKDDTELSPAAWTISISIFSVVAIGSLIKSIRSYYISRNTRNTDTIEMLDRNLLPRNQLQSVERNIYSKLDTSRTAPSNENTSADFSRNTNDNFNISENTNDNFD</sequence>
<feature type="compositionally biased region" description="Polar residues" evidence="1">
    <location>
        <begin position="172"/>
        <end position="204"/>
    </location>
</feature>
<evidence type="ECO:0000256" key="1">
    <source>
        <dbReference type="SAM" id="MobiDB-lite"/>
    </source>
</evidence>
<gene>
    <name evidence="4" type="ORF">AZO1586I_2477</name>
</gene>
<keyword evidence="2" id="KW-1133">Transmembrane helix</keyword>
<keyword evidence="2" id="KW-0812">Transmembrane</keyword>
<keyword evidence="5" id="KW-1185">Reference proteome</keyword>
<keyword evidence="2" id="KW-0472">Membrane</keyword>
<feature type="signal peptide" evidence="3">
    <location>
        <begin position="1"/>
        <end position="25"/>
    </location>
</feature>